<comment type="caution">
    <text evidence="1">The sequence shown here is derived from an EMBL/GenBank/DDBJ whole genome shotgun (WGS) entry which is preliminary data.</text>
</comment>
<proteinExistence type="predicted"/>
<evidence type="ECO:0000313" key="2">
    <source>
        <dbReference type="Proteomes" id="UP000807353"/>
    </source>
</evidence>
<reference evidence="1" key="1">
    <citation type="submission" date="2020-11" db="EMBL/GenBank/DDBJ databases">
        <authorList>
            <consortium name="DOE Joint Genome Institute"/>
            <person name="Ahrendt S."/>
            <person name="Riley R."/>
            <person name="Andreopoulos W."/>
            <person name="Labutti K."/>
            <person name="Pangilinan J."/>
            <person name="Ruiz-Duenas F.J."/>
            <person name="Barrasa J.M."/>
            <person name="Sanchez-Garcia M."/>
            <person name="Camarero S."/>
            <person name="Miyauchi S."/>
            <person name="Serrano A."/>
            <person name="Linde D."/>
            <person name="Babiker R."/>
            <person name="Drula E."/>
            <person name="Ayuso-Fernandez I."/>
            <person name="Pacheco R."/>
            <person name="Padilla G."/>
            <person name="Ferreira P."/>
            <person name="Barriuso J."/>
            <person name="Kellner H."/>
            <person name="Castanera R."/>
            <person name="Alfaro M."/>
            <person name="Ramirez L."/>
            <person name="Pisabarro A.G."/>
            <person name="Kuo A."/>
            <person name="Tritt A."/>
            <person name="Lipzen A."/>
            <person name="He G."/>
            <person name="Yan M."/>
            <person name="Ng V."/>
            <person name="Cullen D."/>
            <person name="Martin F."/>
            <person name="Rosso M.-N."/>
            <person name="Henrissat B."/>
            <person name="Hibbett D."/>
            <person name="Martinez A.T."/>
            <person name="Grigoriev I.V."/>
        </authorList>
    </citation>
    <scope>NUCLEOTIDE SEQUENCE</scope>
    <source>
        <strain evidence="1">CBS 247.69</strain>
    </source>
</reference>
<accession>A0A9P5YAT3</accession>
<evidence type="ECO:0000313" key="1">
    <source>
        <dbReference type="EMBL" id="KAF9466518.1"/>
    </source>
</evidence>
<name>A0A9P5YAT3_9AGAR</name>
<dbReference type="Proteomes" id="UP000807353">
    <property type="component" value="Unassembled WGS sequence"/>
</dbReference>
<protein>
    <submittedName>
        <fullName evidence="1">Uncharacterized protein</fullName>
    </submittedName>
</protein>
<keyword evidence="2" id="KW-1185">Reference proteome</keyword>
<dbReference type="EMBL" id="MU150241">
    <property type="protein sequence ID" value="KAF9466518.1"/>
    <property type="molecule type" value="Genomic_DNA"/>
</dbReference>
<organism evidence="1 2">
    <name type="scientific">Collybia nuda</name>
    <dbReference type="NCBI Taxonomy" id="64659"/>
    <lineage>
        <taxon>Eukaryota</taxon>
        <taxon>Fungi</taxon>
        <taxon>Dikarya</taxon>
        <taxon>Basidiomycota</taxon>
        <taxon>Agaricomycotina</taxon>
        <taxon>Agaricomycetes</taxon>
        <taxon>Agaricomycetidae</taxon>
        <taxon>Agaricales</taxon>
        <taxon>Tricholomatineae</taxon>
        <taxon>Clitocybaceae</taxon>
        <taxon>Collybia</taxon>
    </lineage>
</organism>
<sequence length="101" mass="11283">MTNGVDGALQIEIQEILIGKFQRWVAHELLIGWSSVKHAMCNSGRQSFIYQVISCQLLVTVYGIPIAISTINYTAVHHMSSLKYENGVLFLITTNIATPKF</sequence>
<gene>
    <name evidence="1" type="ORF">BDZ94DRAFT_1233755</name>
</gene>
<dbReference type="AlphaFoldDB" id="A0A9P5YAT3"/>